<dbReference type="AlphaFoldDB" id="A0AAJ8JPZ7"/>
<evidence type="ECO:0000313" key="5">
    <source>
        <dbReference type="Proteomes" id="UP000094043"/>
    </source>
</evidence>
<sequence length="795" mass="87923">MSNDAALHQARRMMSLALAPTSTAEDRRRFHSHLISLPASGSYESKSFFGTLVPKFFAEFEDLQDSAIDALLDLCEDEDEKIRMIGIKGLGPTAKADPRWVRGNTGVLLQLLASQTRELKYVRESLHTLLTVSPSDVFSVMADDCRSSEDETGASRNNILDFLEYDSVTDRSELLESGKHTDVEDTFRREFVSVLPEVNQDEKKKIIKLLIPLSTVSGNNTSPETVAETVKNITRLATPESSLKKTQPIIQLFKEYLNRLPINFDTRLPLYFLSYHGAAVTQLSLKNDIPARDLMENCRSWALQSLEKWNDEKMVDDSDLVERDVVRGFVEGVLKSFVDGVKSMTQTYNFESSGPLFEIILFSVYVLANHKNHRSDYITPKLANDCHDLVGRAREAEARSRDHVSKWNNIRTMLEVLGNPWAESIPIIPSWQPQRDRVPSQSSSQASNQRGSMGNQFSRPPPQGPRAGSRGAFASSGPPYSGPGTSTLLPHHSLPNIPSTLSFPARQNGASFKESMKSSSTERAGLAPLVSAFPAPPTSSTIIPEASPASEAMQISSVTSKRHRDQQEPFEDRSKKNRLDMNGDTTDQKRKDERPRDRGGAALLSRLSGSAGQINVSSISVAPLSQMSSQTQTVKRSLRERLNVPVSNATTAPFQRSLQVNFGSLDNLSAPPSTMVNPSTSVSAPTLVSKAKPVREMELLPTPAAPAQISIKNRASNRPSTTTSYFRSFESLGDDDPDVKRKGRGFDDKSKVDEGSPLLSLPNEKTTRPMAGVRPMMQNQRNQNGFGMLRGRGRW</sequence>
<dbReference type="KEGG" id="cdep:91085655"/>
<dbReference type="SUPFAM" id="SSF48371">
    <property type="entry name" value="ARM repeat"/>
    <property type="match status" value="1"/>
</dbReference>
<reference evidence="4" key="3">
    <citation type="submission" date="2024-01" db="EMBL/GenBank/DDBJ databases">
        <authorList>
            <person name="Coelho M.A."/>
            <person name="David-Palma M."/>
            <person name="Shea T."/>
            <person name="Sun S."/>
            <person name="Cuomo C.A."/>
            <person name="Heitman J."/>
        </authorList>
    </citation>
    <scope>NUCLEOTIDE SEQUENCE</scope>
    <source>
        <strain evidence="4">CBS 7841</strain>
    </source>
</reference>
<dbReference type="InterPro" id="IPR008383">
    <property type="entry name" value="API5"/>
</dbReference>
<gene>
    <name evidence="4" type="ORF">L203_101442</name>
</gene>
<evidence type="ECO:0008006" key="6">
    <source>
        <dbReference type="Google" id="ProtNLM"/>
    </source>
</evidence>
<proteinExistence type="inferred from homology"/>
<evidence type="ECO:0000256" key="1">
    <source>
        <dbReference type="ARBA" id="ARBA00009515"/>
    </source>
</evidence>
<feature type="region of interest" description="Disordered" evidence="3">
    <location>
        <begin position="432"/>
        <end position="502"/>
    </location>
</feature>
<dbReference type="Pfam" id="PF05918">
    <property type="entry name" value="API5"/>
    <property type="match status" value="1"/>
</dbReference>
<feature type="region of interest" description="Disordered" evidence="3">
    <location>
        <begin position="712"/>
        <end position="795"/>
    </location>
</feature>
<keyword evidence="5" id="KW-1185">Reference proteome</keyword>
<organism evidence="4 5">
    <name type="scientific">Cryptococcus depauperatus CBS 7841</name>
    <dbReference type="NCBI Taxonomy" id="1295531"/>
    <lineage>
        <taxon>Eukaryota</taxon>
        <taxon>Fungi</taxon>
        <taxon>Dikarya</taxon>
        <taxon>Basidiomycota</taxon>
        <taxon>Agaricomycotina</taxon>
        <taxon>Tremellomycetes</taxon>
        <taxon>Tremellales</taxon>
        <taxon>Cryptococcaceae</taxon>
        <taxon>Cryptococcus</taxon>
    </lineage>
</organism>
<feature type="compositionally biased region" description="Polar residues" evidence="3">
    <location>
        <begin position="439"/>
        <end position="458"/>
    </location>
</feature>
<protein>
    <recommendedName>
        <fullName evidence="6">Apoptosis inhibitor 5</fullName>
    </recommendedName>
</protein>
<comment type="similarity">
    <text evidence="1">Belongs to the API5 family.</text>
</comment>
<feature type="compositionally biased region" description="Basic and acidic residues" evidence="3">
    <location>
        <begin position="565"/>
        <end position="598"/>
    </location>
</feature>
<dbReference type="GO" id="GO:0006915">
    <property type="term" value="P:apoptotic process"/>
    <property type="evidence" value="ECO:0007669"/>
    <property type="project" value="UniProtKB-KW"/>
</dbReference>
<reference evidence="4" key="1">
    <citation type="submission" date="2016-06" db="EMBL/GenBank/DDBJ databases">
        <authorList>
            <person name="Cuomo C."/>
            <person name="Litvintseva A."/>
            <person name="Heitman J."/>
            <person name="Chen Y."/>
            <person name="Sun S."/>
            <person name="Springer D."/>
            <person name="Dromer F."/>
            <person name="Young S."/>
            <person name="Zeng Q."/>
            <person name="Chapman S."/>
            <person name="Gujja S."/>
            <person name="Saif S."/>
            <person name="Birren B."/>
        </authorList>
    </citation>
    <scope>NUCLEOTIDE SEQUENCE</scope>
    <source>
        <strain evidence="4">CBS 7841</strain>
    </source>
</reference>
<evidence type="ECO:0000256" key="2">
    <source>
        <dbReference type="ARBA" id="ARBA00022703"/>
    </source>
</evidence>
<dbReference type="GO" id="GO:0005634">
    <property type="term" value="C:nucleus"/>
    <property type="evidence" value="ECO:0007669"/>
    <property type="project" value="TreeGrafter"/>
</dbReference>
<feature type="compositionally biased region" description="Polar residues" evidence="3">
    <location>
        <begin position="712"/>
        <end position="726"/>
    </location>
</feature>
<dbReference type="PANTHER" id="PTHR12758:SF19">
    <property type="entry name" value="APOPTOSIS INHIBITOR 5"/>
    <property type="match status" value="1"/>
</dbReference>
<accession>A0AAJ8JPZ7</accession>
<dbReference type="RefSeq" id="XP_066066979.1">
    <property type="nucleotide sequence ID" value="XM_066210882.1"/>
</dbReference>
<feature type="compositionally biased region" description="Low complexity" evidence="3">
    <location>
        <begin position="475"/>
        <end position="484"/>
    </location>
</feature>
<evidence type="ECO:0000256" key="3">
    <source>
        <dbReference type="SAM" id="MobiDB-lite"/>
    </source>
</evidence>
<evidence type="ECO:0000313" key="4">
    <source>
        <dbReference type="EMBL" id="WVN86279.1"/>
    </source>
</evidence>
<dbReference type="GO" id="GO:0003723">
    <property type="term" value="F:RNA binding"/>
    <property type="evidence" value="ECO:0007669"/>
    <property type="project" value="TreeGrafter"/>
</dbReference>
<feature type="compositionally biased region" description="Basic and acidic residues" evidence="3">
    <location>
        <begin position="738"/>
        <end position="754"/>
    </location>
</feature>
<keyword evidence="2" id="KW-0053">Apoptosis</keyword>
<feature type="region of interest" description="Disordered" evidence="3">
    <location>
        <begin position="528"/>
        <end position="598"/>
    </location>
</feature>
<reference evidence="4" key="2">
    <citation type="journal article" date="2022" name="Elife">
        <title>Obligate sexual reproduction of a homothallic fungus closely related to the Cryptococcus pathogenic species complex.</title>
        <authorList>
            <person name="Passer A.R."/>
            <person name="Clancey S.A."/>
            <person name="Shea T."/>
            <person name="David-Palma M."/>
            <person name="Averette A.F."/>
            <person name="Boekhout T."/>
            <person name="Porcel B.M."/>
            <person name="Nowrousian M."/>
            <person name="Cuomo C.A."/>
            <person name="Sun S."/>
            <person name="Heitman J."/>
            <person name="Coelho M.A."/>
        </authorList>
    </citation>
    <scope>NUCLEOTIDE SEQUENCE</scope>
    <source>
        <strain evidence="4">CBS 7841</strain>
    </source>
</reference>
<dbReference type="EMBL" id="CP143785">
    <property type="protein sequence ID" value="WVN86279.1"/>
    <property type="molecule type" value="Genomic_DNA"/>
</dbReference>
<dbReference type="GeneID" id="91085655"/>
<dbReference type="Proteomes" id="UP000094043">
    <property type="component" value="Chromosome 2"/>
</dbReference>
<name>A0AAJ8JPZ7_9TREE</name>
<dbReference type="InterPro" id="IPR016024">
    <property type="entry name" value="ARM-type_fold"/>
</dbReference>
<dbReference type="GO" id="GO:0043066">
    <property type="term" value="P:negative regulation of apoptotic process"/>
    <property type="evidence" value="ECO:0007669"/>
    <property type="project" value="TreeGrafter"/>
</dbReference>
<dbReference type="PANTHER" id="PTHR12758">
    <property type="entry name" value="APOPTOSIS INHIBITOR 5-RELATED"/>
    <property type="match status" value="1"/>
</dbReference>